<evidence type="ECO:0000313" key="2">
    <source>
        <dbReference type="Proteomes" id="UP000230066"/>
    </source>
</evidence>
<protein>
    <submittedName>
        <fullName evidence="1">Uncharacterized protein</fullName>
    </submittedName>
</protein>
<sequence>MVSFTCPNTKPCWVFLNRNDLISSGEKRGEMSLSSLNSINIPIEVAPSKPHPYESATSAHHFSQRFMKVIRNYYVRHKMSKIRVKLARRCIGEMKKPGCLRVRVASCFVAVEPLQSIPVRDARFIVKPCSIRCDLHNAFPVAEVNPNEQLQPEIFELGPCAIDLPFLPLPLSDYVHPKPSLVYDHCELLKQDRSR</sequence>
<accession>A0A4E0REK4</accession>
<dbReference type="Proteomes" id="UP000230066">
    <property type="component" value="Unassembled WGS sequence"/>
</dbReference>
<keyword evidence="2" id="KW-1185">Reference proteome</keyword>
<dbReference type="AlphaFoldDB" id="A0A4E0REK4"/>
<gene>
    <name evidence="1" type="ORF">D915_009426</name>
</gene>
<evidence type="ECO:0000313" key="1">
    <source>
        <dbReference type="EMBL" id="THD19707.1"/>
    </source>
</evidence>
<reference evidence="1" key="1">
    <citation type="submission" date="2019-03" db="EMBL/GenBank/DDBJ databases">
        <title>Improved annotation for the trematode Fasciola hepatica.</title>
        <authorList>
            <person name="Choi Y.-J."/>
            <person name="Martin J."/>
            <person name="Mitreva M."/>
        </authorList>
    </citation>
    <scope>NUCLEOTIDE SEQUENCE [LARGE SCALE GENOMIC DNA]</scope>
</reference>
<comment type="caution">
    <text evidence="1">The sequence shown here is derived from an EMBL/GenBank/DDBJ whole genome shotgun (WGS) entry which is preliminary data.</text>
</comment>
<dbReference type="EMBL" id="JXXN02005797">
    <property type="protein sequence ID" value="THD19707.1"/>
    <property type="molecule type" value="Genomic_DNA"/>
</dbReference>
<name>A0A4E0REK4_FASHE</name>
<proteinExistence type="predicted"/>
<organism evidence="1 2">
    <name type="scientific">Fasciola hepatica</name>
    <name type="common">Liver fluke</name>
    <dbReference type="NCBI Taxonomy" id="6192"/>
    <lineage>
        <taxon>Eukaryota</taxon>
        <taxon>Metazoa</taxon>
        <taxon>Spiralia</taxon>
        <taxon>Lophotrochozoa</taxon>
        <taxon>Platyhelminthes</taxon>
        <taxon>Trematoda</taxon>
        <taxon>Digenea</taxon>
        <taxon>Plagiorchiida</taxon>
        <taxon>Echinostomata</taxon>
        <taxon>Echinostomatoidea</taxon>
        <taxon>Fasciolidae</taxon>
        <taxon>Fasciola</taxon>
    </lineage>
</organism>